<organism evidence="2">
    <name type="scientific">Photinus pyralis</name>
    <name type="common">Common eastern firefly</name>
    <name type="synonym">Lampyris pyralis</name>
    <dbReference type="NCBI Taxonomy" id="7054"/>
    <lineage>
        <taxon>Eukaryota</taxon>
        <taxon>Metazoa</taxon>
        <taxon>Ecdysozoa</taxon>
        <taxon>Arthropoda</taxon>
        <taxon>Hexapoda</taxon>
        <taxon>Insecta</taxon>
        <taxon>Pterygota</taxon>
        <taxon>Neoptera</taxon>
        <taxon>Endopterygota</taxon>
        <taxon>Coleoptera</taxon>
        <taxon>Polyphaga</taxon>
        <taxon>Elateriformia</taxon>
        <taxon>Elateroidea</taxon>
        <taxon>Lampyridae</taxon>
        <taxon>Lampyrinae</taxon>
        <taxon>Photinus</taxon>
    </lineage>
</organism>
<dbReference type="PANTHER" id="PTHR43861">
    <property type="entry name" value="TRANS-ACONITATE 2-METHYLTRANSFERASE-RELATED"/>
    <property type="match status" value="1"/>
</dbReference>
<proteinExistence type="predicted"/>
<reference evidence="3" key="3">
    <citation type="submission" date="2019-08" db="EMBL/GenBank/DDBJ databases">
        <authorList>
            <consortium name="Photinus pyralis genome working group"/>
            <person name="Fallon T.R."/>
            <person name="Sander Lower S.E."/>
            <person name="Weng J.-K."/>
        </authorList>
    </citation>
    <scope>NUCLEOTIDE SEQUENCE</scope>
    <source>
        <strain evidence="3">1611_PpyrPB1</strain>
        <tissue evidence="3">Whole body</tissue>
    </source>
</reference>
<sequence length="271" mass="31197">MSKVEKHIKRGALLIDDVKGVLNAYKNIIKWKDGCKVLDFGCGTGIITKNLLLPSLPESTQLVVGVDRRSKLIYNANKHNPPGSILTFRVGDILDHPDIRDFDYVVSFDYLHQVSDHKSVLANVKKVLKHHGEVFFHFSAATNLFNICNLMSQDEKWRMYLKNFQTRSSPYENSIDIKKDIEILFKHLGFQVYTCSVHEKLHKLPLFEAIPVAISRCGLAIPKHLIDDFAKDFLNYMIKFNYNEVDEHNMEYMIFSCQIAVVYGKKTAQDE</sequence>
<evidence type="ECO:0000259" key="1">
    <source>
        <dbReference type="Pfam" id="PF13847"/>
    </source>
</evidence>
<dbReference type="Pfam" id="PF13847">
    <property type="entry name" value="Methyltransf_31"/>
    <property type="match status" value="1"/>
</dbReference>
<dbReference type="EMBL" id="VVIM01000005">
    <property type="protein sequence ID" value="KAB0799775.1"/>
    <property type="molecule type" value="Genomic_DNA"/>
</dbReference>
<dbReference type="AlphaFoldDB" id="A0A1Y1JY82"/>
<evidence type="ECO:0000313" key="4">
    <source>
        <dbReference type="Proteomes" id="UP000327044"/>
    </source>
</evidence>
<keyword evidence="4" id="KW-1185">Reference proteome</keyword>
<gene>
    <name evidence="3" type="ORF">PPYR_07655</name>
</gene>
<dbReference type="SUPFAM" id="SSF53335">
    <property type="entry name" value="S-adenosyl-L-methionine-dependent methyltransferases"/>
    <property type="match status" value="1"/>
</dbReference>
<accession>A0A1Y1JY82</accession>
<dbReference type="CDD" id="cd02440">
    <property type="entry name" value="AdoMet_MTases"/>
    <property type="match status" value="1"/>
</dbReference>
<protein>
    <recommendedName>
        <fullName evidence="1">Methyltransferase domain-containing protein</fullName>
    </recommendedName>
</protein>
<dbReference type="InterPro" id="IPR029063">
    <property type="entry name" value="SAM-dependent_MTases_sf"/>
</dbReference>
<dbReference type="Proteomes" id="UP000327044">
    <property type="component" value="Unassembled WGS sequence"/>
</dbReference>
<dbReference type="EMBL" id="GEZM01097812">
    <property type="protein sequence ID" value="JAV54093.1"/>
    <property type="molecule type" value="Transcribed_RNA"/>
</dbReference>
<feature type="domain" description="Methyltransferase" evidence="1">
    <location>
        <begin position="32"/>
        <end position="145"/>
    </location>
</feature>
<evidence type="ECO:0000313" key="3">
    <source>
        <dbReference type="EMBL" id="KAB0799775.1"/>
    </source>
</evidence>
<reference evidence="3 4" key="2">
    <citation type="journal article" date="2018" name="Elife">
        <title>Firefly genomes illuminate parallel origins of bioluminescence in beetles.</title>
        <authorList>
            <person name="Fallon T.R."/>
            <person name="Lower S.E."/>
            <person name="Chang C.H."/>
            <person name="Bessho-Uehara M."/>
            <person name="Martin G.J."/>
            <person name="Bewick A.J."/>
            <person name="Behringer M."/>
            <person name="Debat H.J."/>
            <person name="Wong I."/>
            <person name="Day J.C."/>
            <person name="Suvorov A."/>
            <person name="Silva C.J."/>
            <person name="Stanger-Hall K.F."/>
            <person name="Hall D.W."/>
            <person name="Schmitz R.J."/>
            <person name="Nelson D.R."/>
            <person name="Lewis S.M."/>
            <person name="Shigenobu S."/>
            <person name="Bybee S.M."/>
            <person name="Larracuente A.M."/>
            <person name="Oba Y."/>
            <person name="Weng J.K."/>
        </authorList>
    </citation>
    <scope>NUCLEOTIDE SEQUENCE [LARGE SCALE GENOMIC DNA]</scope>
    <source>
        <strain evidence="3">1611_PpyrPB1</strain>
        <tissue evidence="3">Whole body</tissue>
    </source>
</reference>
<dbReference type="PANTHER" id="PTHR43861:SF1">
    <property type="entry name" value="TRANS-ACONITATE 2-METHYLTRANSFERASE"/>
    <property type="match status" value="1"/>
</dbReference>
<name>A0A1Y1JY82_PHOPY</name>
<evidence type="ECO:0000313" key="2">
    <source>
        <dbReference type="EMBL" id="JAV54093.1"/>
    </source>
</evidence>
<dbReference type="Gene3D" id="3.40.50.150">
    <property type="entry name" value="Vaccinia Virus protein VP39"/>
    <property type="match status" value="1"/>
</dbReference>
<dbReference type="InterPro" id="IPR025714">
    <property type="entry name" value="Methyltranfer_dom"/>
</dbReference>
<dbReference type="InParanoid" id="A0A1Y1JY82"/>
<reference evidence="2" key="1">
    <citation type="journal article" date="2016" name="Sci. Rep.">
        <title>Molecular characterization of firefly nuptial gifts: a multi-omics approach sheds light on postcopulatory sexual selection.</title>
        <authorList>
            <person name="Al-Wathiqui N."/>
            <person name="Fallon T.R."/>
            <person name="South A."/>
            <person name="Weng J.K."/>
            <person name="Lewis S.M."/>
        </authorList>
    </citation>
    <scope>NUCLEOTIDE SEQUENCE</scope>
</reference>